<name>A0A9N8D452_9STRA</name>
<dbReference type="AlphaFoldDB" id="A0A9N8D452"/>
<evidence type="ECO:0000256" key="1">
    <source>
        <dbReference type="PROSITE-ProRule" id="PRU00087"/>
    </source>
</evidence>
<dbReference type="SUPFAM" id="SSF81296">
    <property type="entry name" value="E set domains"/>
    <property type="match status" value="1"/>
</dbReference>
<keyword evidence="2" id="KW-0472">Membrane</keyword>
<gene>
    <name evidence="3" type="ORF">SEMRO_1_G000320.1</name>
</gene>
<comment type="caution">
    <text evidence="3">The sequence shown here is derived from an EMBL/GenBank/DDBJ whole genome shotgun (WGS) entry which is preliminary data.</text>
</comment>
<dbReference type="InterPro" id="IPR013783">
    <property type="entry name" value="Ig-like_fold"/>
</dbReference>
<dbReference type="InterPro" id="IPR017868">
    <property type="entry name" value="Filamin/ABP280_repeat-like"/>
</dbReference>
<dbReference type="EMBL" id="CAICTM010000001">
    <property type="protein sequence ID" value="CAB9496053.1"/>
    <property type="molecule type" value="Genomic_DNA"/>
</dbReference>
<dbReference type="PROSITE" id="PS50194">
    <property type="entry name" value="FILAMIN_REPEAT"/>
    <property type="match status" value="1"/>
</dbReference>
<dbReference type="OrthoDB" id="45213at2759"/>
<reference evidence="3" key="1">
    <citation type="submission" date="2020-06" db="EMBL/GenBank/DDBJ databases">
        <authorList>
            <consortium name="Plant Systems Biology data submission"/>
        </authorList>
    </citation>
    <scope>NUCLEOTIDE SEQUENCE</scope>
    <source>
        <strain evidence="3">D6</strain>
    </source>
</reference>
<dbReference type="InterPro" id="IPR001298">
    <property type="entry name" value="Filamin/ABP280_rpt"/>
</dbReference>
<proteinExistence type="predicted"/>
<accession>A0A9N8D452</accession>
<organism evidence="3 4">
    <name type="scientific">Seminavis robusta</name>
    <dbReference type="NCBI Taxonomy" id="568900"/>
    <lineage>
        <taxon>Eukaryota</taxon>
        <taxon>Sar</taxon>
        <taxon>Stramenopiles</taxon>
        <taxon>Ochrophyta</taxon>
        <taxon>Bacillariophyta</taxon>
        <taxon>Bacillariophyceae</taxon>
        <taxon>Bacillariophycidae</taxon>
        <taxon>Naviculales</taxon>
        <taxon>Naviculaceae</taxon>
        <taxon>Seminavis</taxon>
    </lineage>
</organism>
<feature type="repeat" description="Filamin" evidence="1">
    <location>
        <begin position="132"/>
        <end position="219"/>
    </location>
</feature>
<sequence>MARRKRRSAENNGDSPVATTASSLQDTVLGYWQRFLTLWRSRPLHYRVGAVVLLVAAILLFVGDFGSTNESKLRQQQQAAATTSSWRQNWKSQGISNNHAEPWLVPGDLPGYTGWARPATTLAKYFQLDPKSVNKPVVAGKPWELTVWCMEAEDCASGGALFFVRAYGPAVLTGHVQDNKDGSYKITLLPKDPGPYTLEVVLTFSNPDHMGQFPLPDRQPEPAYEGYLLPGFPIPFLVVDGDKEEYKSNNGESHKSLPVCEMERLLETSATSAWEKARWVVTDKINQPNHVDDHHYKDTVTFPGYEVSQNSLGIMMDYRHDTCRILPHIAPKHPQNPLNKCTEANGPLHFIFIGDSNMRLQRNLFETMFLGLPEDQREKSRYNEHMIRASYHDLTGGALRCNLIGGNDKNVTRFFQTILARKDEKLEKPERYVVLFNTGMHDIHRLCSHEFAADRLTYLGDAATDASKGFHCVMHYRYAIEGLATEVLNFPADLRVFQSTTAGWPKYGNWGVFWPTEGAQNMPVATEFIDFFNDIAYEVMKDSFPTIPVMDGYWVSYARPDNREVSSAKKKALEKKLSHPGVEVVSAMLRTWTTIVAQSELCEEEEF</sequence>
<protein>
    <submittedName>
        <fullName evidence="3">Uncharacterized protein</fullName>
    </submittedName>
</protein>
<dbReference type="InterPro" id="IPR014756">
    <property type="entry name" value="Ig_E-set"/>
</dbReference>
<dbReference type="Proteomes" id="UP001153069">
    <property type="component" value="Unassembled WGS sequence"/>
</dbReference>
<keyword evidence="2" id="KW-0812">Transmembrane</keyword>
<evidence type="ECO:0000256" key="2">
    <source>
        <dbReference type="SAM" id="Phobius"/>
    </source>
</evidence>
<evidence type="ECO:0000313" key="3">
    <source>
        <dbReference type="EMBL" id="CAB9496053.1"/>
    </source>
</evidence>
<dbReference type="SMART" id="SM00557">
    <property type="entry name" value="IG_FLMN"/>
    <property type="match status" value="1"/>
</dbReference>
<dbReference type="Pfam" id="PF00630">
    <property type="entry name" value="Filamin"/>
    <property type="match status" value="1"/>
</dbReference>
<dbReference type="Gene3D" id="2.60.40.10">
    <property type="entry name" value="Immunoglobulins"/>
    <property type="match status" value="1"/>
</dbReference>
<evidence type="ECO:0000313" key="4">
    <source>
        <dbReference type="Proteomes" id="UP001153069"/>
    </source>
</evidence>
<feature type="transmembrane region" description="Helical" evidence="2">
    <location>
        <begin position="44"/>
        <end position="63"/>
    </location>
</feature>
<keyword evidence="4" id="KW-1185">Reference proteome</keyword>
<keyword evidence="2" id="KW-1133">Transmembrane helix</keyword>